<keyword evidence="2" id="KW-1185">Reference proteome</keyword>
<gene>
    <name evidence="1" type="ORF">ACIB24_02470</name>
</gene>
<reference evidence="1 2" key="1">
    <citation type="submission" date="2024-10" db="EMBL/GenBank/DDBJ databases">
        <title>The Natural Products Discovery Center: Release of the First 8490 Sequenced Strains for Exploring Actinobacteria Biosynthetic Diversity.</title>
        <authorList>
            <person name="Kalkreuter E."/>
            <person name="Kautsar S.A."/>
            <person name="Yang D."/>
            <person name="Bader C.D."/>
            <person name="Teijaro C.N."/>
            <person name="Fluegel L."/>
            <person name="Davis C.M."/>
            <person name="Simpson J.R."/>
            <person name="Lauterbach L."/>
            <person name="Steele A.D."/>
            <person name="Gui C."/>
            <person name="Meng S."/>
            <person name="Li G."/>
            <person name="Viehrig K."/>
            <person name="Ye F."/>
            <person name="Su P."/>
            <person name="Kiefer A.F."/>
            <person name="Nichols A."/>
            <person name="Cepeda A.J."/>
            <person name="Yan W."/>
            <person name="Fan B."/>
            <person name="Jiang Y."/>
            <person name="Adhikari A."/>
            <person name="Zheng C.-J."/>
            <person name="Schuster L."/>
            <person name="Cowan T.M."/>
            <person name="Smanski M.J."/>
            <person name="Chevrette M.G."/>
            <person name="De Carvalho L.P.S."/>
            <person name="Shen B."/>
        </authorList>
    </citation>
    <scope>NUCLEOTIDE SEQUENCE [LARGE SCALE GENOMIC DNA]</scope>
    <source>
        <strain evidence="1 2">NPDC049639</strain>
    </source>
</reference>
<comment type="caution">
    <text evidence="1">The sequence shown here is derived from an EMBL/GenBank/DDBJ whole genome shotgun (WGS) entry which is preliminary data.</text>
</comment>
<evidence type="ECO:0000313" key="2">
    <source>
        <dbReference type="Proteomes" id="UP001612915"/>
    </source>
</evidence>
<name>A0ABW8AIX6_9ACTN</name>
<accession>A0ABW8AIX6</accession>
<dbReference type="RefSeq" id="WP_398274655.1">
    <property type="nucleotide sequence ID" value="NZ_JBITLV010000001.1"/>
</dbReference>
<evidence type="ECO:0000313" key="1">
    <source>
        <dbReference type="EMBL" id="MFI7585923.1"/>
    </source>
</evidence>
<proteinExistence type="predicted"/>
<dbReference type="EMBL" id="JBITLV010000001">
    <property type="protein sequence ID" value="MFI7585923.1"/>
    <property type="molecule type" value="Genomic_DNA"/>
</dbReference>
<organism evidence="1 2">
    <name type="scientific">Spongisporangium articulatum</name>
    <dbReference type="NCBI Taxonomy" id="3362603"/>
    <lineage>
        <taxon>Bacteria</taxon>
        <taxon>Bacillati</taxon>
        <taxon>Actinomycetota</taxon>
        <taxon>Actinomycetes</taxon>
        <taxon>Kineosporiales</taxon>
        <taxon>Kineosporiaceae</taxon>
        <taxon>Spongisporangium</taxon>
    </lineage>
</organism>
<sequence length="96" mass="10017">MPRKSKPDIGTGLDDLLIPTPVSTVRAARPARAARSAVAGPRLRKCRTCGDPELSSRLVHGQCPECIGLQTLPLRGQGGRFISFTARPVAQGGGAA</sequence>
<protein>
    <submittedName>
        <fullName evidence="1">Uncharacterized protein</fullName>
    </submittedName>
</protein>
<dbReference type="Proteomes" id="UP001612915">
    <property type="component" value="Unassembled WGS sequence"/>
</dbReference>